<dbReference type="RefSeq" id="WP_381825884.1">
    <property type="nucleotide sequence ID" value="NZ_JBHTCF010000001.1"/>
</dbReference>
<name>A0ABW2JCJ1_9ACTN</name>
<dbReference type="Proteomes" id="UP001596523">
    <property type="component" value="Unassembled WGS sequence"/>
</dbReference>
<sequence>MRSPFPSAVTAVTAVAVATAALTALTLTAPPASAVTTTAPAGAAALPGYVCFWPEPGETGPGGGWCYNPTPGGFAEPEARVLRHAKSFASQVDKTVYALHFPGQGPCLQRTIHGGDWSGNWEWWNRLDAVDTNRHADCEAG</sequence>
<organism evidence="2 3">
    <name type="scientific">Streptomyces monticola</name>
    <dbReference type="NCBI Taxonomy" id="2666263"/>
    <lineage>
        <taxon>Bacteria</taxon>
        <taxon>Bacillati</taxon>
        <taxon>Actinomycetota</taxon>
        <taxon>Actinomycetes</taxon>
        <taxon>Kitasatosporales</taxon>
        <taxon>Streptomycetaceae</taxon>
        <taxon>Streptomyces</taxon>
    </lineage>
</organism>
<feature type="signal peptide" evidence="1">
    <location>
        <begin position="1"/>
        <end position="34"/>
    </location>
</feature>
<protein>
    <recommendedName>
        <fullName evidence="4">Peptidase inhibitor family I36 protein</fullName>
    </recommendedName>
</protein>
<evidence type="ECO:0000256" key="1">
    <source>
        <dbReference type="SAM" id="SignalP"/>
    </source>
</evidence>
<evidence type="ECO:0000313" key="2">
    <source>
        <dbReference type="EMBL" id="MFC7303080.1"/>
    </source>
</evidence>
<evidence type="ECO:0000313" key="3">
    <source>
        <dbReference type="Proteomes" id="UP001596523"/>
    </source>
</evidence>
<gene>
    <name evidence="2" type="ORF">ACFQVC_02450</name>
</gene>
<keyword evidence="3" id="KW-1185">Reference proteome</keyword>
<accession>A0ABW2JCJ1</accession>
<reference evidence="3" key="1">
    <citation type="journal article" date="2019" name="Int. J. Syst. Evol. Microbiol.">
        <title>The Global Catalogue of Microorganisms (GCM) 10K type strain sequencing project: providing services to taxonomists for standard genome sequencing and annotation.</title>
        <authorList>
            <consortium name="The Broad Institute Genomics Platform"/>
            <consortium name="The Broad Institute Genome Sequencing Center for Infectious Disease"/>
            <person name="Wu L."/>
            <person name="Ma J."/>
        </authorList>
    </citation>
    <scope>NUCLEOTIDE SEQUENCE [LARGE SCALE GENOMIC DNA]</scope>
    <source>
        <strain evidence="3">SYNS20</strain>
    </source>
</reference>
<evidence type="ECO:0008006" key="4">
    <source>
        <dbReference type="Google" id="ProtNLM"/>
    </source>
</evidence>
<keyword evidence="1" id="KW-0732">Signal</keyword>
<proteinExistence type="predicted"/>
<comment type="caution">
    <text evidence="2">The sequence shown here is derived from an EMBL/GenBank/DDBJ whole genome shotgun (WGS) entry which is preliminary data.</text>
</comment>
<feature type="chain" id="PRO_5045536008" description="Peptidase inhibitor family I36 protein" evidence="1">
    <location>
        <begin position="35"/>
        <end position="141"/>
    </location>
</feature>
<dbReference type="EMBL" id="JBHTCF010000001">
    <property type="protein sequence ID" value="MFC7303080.1"/>
    <property type="molecule type" value="Genomic_DNA"/>
</dbReference>